<feature type="domain" description="BLUF" evidence="1">
    <location>
        <begin position="20"/>
        <end position="112"/>
    </location>
</feature>
<dbReference type="SMART" id="SM01034">
    <property type="entry name" value="BLUF"/>
    <property type="match status" value="1"/>
</dbReference>
<proteinExistence type="predicted"/>
<comment type="caution">
    <text evidence="2">The sequence shown here is derived from an EMBL/GenBank/DDBJ whole genome shotgun (WGS) entry which is preliminary data.</text>
</comment>
<dbReference type="Pfam" id="PF04940">
    <property type="entry name" value="BLUF"/>
    <property type="match status" value="1"/>
</dbReference>
<dbReference type="Gene3D" id="3.30.70.100">
    <property type="match status" value="1"/>
</dbReference>
<dbReference type="RefSeq" id="WP_188514194.1">
    <property type="nucleotide sequence ID" value="NZ_BMGD01000003.1"/>
</dbReference>
<dbReference type="EMBL" id="BMGD01000003">
    <property type="protein sequence ID" value="GGB64266.1"/>
    <property type="molecule type" value="Genomic_DNA"/>
</dbReference>
<sequence>MFDEYGIPDDADLEFAALTLETFVYCSRATDGVDDAEVNRIIEFSQRRNVARGITGVLVFGSGVFFQWIEGPPAEVQTLIASLHDDSRHYDIVPLDRSIEKRERLYLGWEMERVEADDIRSVLHEALDSAEDEHNAAALKRILAHLDSEPLAALGRG</sequence>
<evidence type="ECO:0000259" key="1">
    <source>
        <dbReference type="PROSITE" id="PS50925"/>
    </source>
</evidence>
<dbReference type="SUPFAM" id="SSF54975">
    <property type="entry name" value="Acylphosphatase/BLUF domain-like"/>
    <property type="match status" value="1"/>
</dbReference>
<dbReference type="PROSITE" id="PS50925">
    <property type="entry name" value="BLUF"/>
    <property type="match status" value="1"/>
</dbReference>
<reference evidence="3" key="1">
    <citation type="journal article" date="2019" name="Int. J. Syst. Evol. Microbiol.">
        <title>The Global Catalogue of Microorganisms (GCM) 10K type strain sequencing project: providing services to taxonomists for standard genome sequencing and annotation.</title>
        <authorList>
            <consortium name="The Broad Institute Genomics Platform"/>
            <consortium name="The Broad Institute Genome Sequencing Center for Infectious Disease"/>
            <person name="Wu L."/>
            <person name="Ma J."/>
        </authorList>
    </citation>
    <scope>NUCLEOTIDE SEQUENCE [LARGE SCALE GENOMIC DNA]</scope>
    <source>
        <strain evidence="3">CGMCC 1.12851</strain>
    </source>
</reference>
<name>A0ABQ1JAR4_9SPHN</name>
<keyword evidence="3" id="KW-1185">Reference proteome</keyword>
<protein>
    <recommendedName>
        <fullName evidence="1">BLUF domain-containing protein</fullName>
    </recommendedName>
</protein>
<dbReference type="InterPro" id="IPR036046">
    <property type="entry name" value="Acylphosphatase-like_dom_sf"/>
</dbReference>
<accession>A0ABQ1JAR4</accession>
<dbReference type="Proteomes" id="UP000614261">
    <property type="component" value="Unassembled WGS sequence"/>
</dbReference>
<evidence type="ECO:0000313" key="2">
    <source>
        <dbReference type="EMBL" id="GGB64266.1"/>
    </source>
</evidence>
<organism evidence="2 3">
    <name type="scientific">Blastomonas aquatica</name>
    <dbReference type="NCBI Taxonomy" id="1510276"/>
    <lineage>
        <taxon>Bacteria</taxon>
        <taxon>Pseudomonadati</taxon>
        <taxon>Pseudomonadota</taxon>
        <taxon>Alphaproteobacteria</taxon>
        <taxon>Sphingomonadales</taxon>
        <taxon>Sphingomonadaceae</taxon>
        <taxon>Blastomonas</taxon>
    </lineage>
</organism>
<gene>
    <name evidence="2" type="ORF">GCM10010833_19170</name>
</gene>
<evidence type="ECO:0000313" key="3">
    <source>
        <dbReference type="Proteomes" id="UP000614261"/>
    </source>
</evidence>
<dbReference type="InterPro" id="IPR007024">
    <property type="entry name" value="BLUF_domain"/>
</dbReference>